<dbReference type="AlphaFoldDB" id="A0A258CWG8"/>
<protein>
    <recommendedName>
        <fullName evidence="5">DUF4112 domain-containing protein</fullName>
    </recommendedName>
</protein>
<keyword evidence="2" id="KW-0812">Transmembrane</keyword>
<comment type="caution">
    <text evidence="3">The sequence shown here is derived from an EMBL/GenBank/DDBJ whole genome shotgun (WGS) entry which is preliminary data.</text>
</comment>
<dbReference type="EMBL" id="NCDQ01000372">
    <property type="protein sequence ID" value="OYW99713.1"/>
    <property type="molecule type" value="Genomic_DNA"/>
</dbReference>
<dbReference type="Proteomes" id="UP000215616">
    <property type="component" value="Unassembled WGS sequence"/>
</dbReference>
<organism evidence="3 4">
    <name type="scientific">Caulobacter vibrioides</name>
    <name type="common">Caulobacter crescentus</name>
    <dbReference type="NCBI Taxonomy" id="155892"/>
    <lineage>
        <taxon>Bacteria</taxon>
        <taxon>Pseudomonadati</taxon>
        <taxon>Pseudomonadota</taxon>
        <taxon>Alphaproteobacteria</taxon>
        <taxon>Caulobacterales</taxon>
        <taxon>Caulobacteraceae</taxon>
        <taxon>Caulobacter</taxon>
    </lineage>
</organism>
<evidence type="ECO:0000256" key="1">
    <source>
        <dbReference type="SAM" id="MobiDB-lite"/>
    </source>
</evidence>
<keyword evidence="2" id="KW-0472">Membrane</keyword>
<evidence type="ECO:0000256" key="2">
    <source>
        <dbReference type="SAM" id="Phobius"/>
    </source>
</evidence>
<evidence type="ECO:0000313" key="3">
    <source>
        <dbReference type="EMBL" id="OYW99713.1"/>
    </source>
</evidence>
<reference evidence="3 4" key="1">
    <citation type="submission" date="2017-03" db="EMBL/GenBank/DDBJ databases">
        <title>Lifting the veil on microbial sulfur biogeochemistry in mining wastewaters.</title>
        <authorList>
            <person name="Kantor R.S."/>
            <person name="Colenbrander Nelson T."/>
            <person name="Marshall S."/>
            <person name="Bennett D."/>
            <person name="Apte S."/>
            <person name="Camacho D."/>
            <person name="Thomas B.C."/>
            <person name="Warren L.A."/>
            <person name="Banfield J.F."/>
        </authorList>
    </citation>
    <scope>NUCLEOTIDE SEQUENCE [LARGE SCALE GENOMIC DNA]</scope>
    <source>
        <strain evidence="3">32-67-7</strain>
    </source>
</reference>
<accession>A0A258CWG8</accession>
<dbReference type="Pfam" id="PF13430">
    <property type="entry name" value="DUF4112"/>
    <property type="match status" value="1"/>
</dbReference>
<gene>
    <name evidence="3" type="ORF">B7Z12_17580</name>
</gene>
<proteinExistence type="predicted"/>
<name>A0A258CWG8_CAUVI</name>
<dbReference type="InterPro" id="IPR025187">
    <property type="entry name" value="DUF4112"/>
</dbReference>
<keyword evidence="2" id="KW-1133">Transmembrane helix</keyword>
<evidence type="ECO:0000313" key="4">
    <source>
        <dbReference type="Proteomes" id="UP000215616"/>
    </source>
</evidence>
<evidence type="ECO:0008006" key="5">
    <source>
        <dbReference type="Google" id="ProtNLM"/>
    </source>
</evidence>
<sequence>MAATQDKAHQAWRAAERIKRLSDRLVGVGPIGLGLDGILAWVPVAGTVYSVGAGVLLLGAGLRGGASIMTLGRMAAYLVLDSASSTVPVAGWAVDTLFPGHLMAAKALQKDIEVRHGPSALPDSWERKRRAKGGRKGVKI</sequence>
<feature type="transmembrane region" description="Helical" evidence="2">
    <location>
        <begin position="38"/>
        <end position="62"/>
    </location>
</feature>
<feature type="compositionally biased region" description="Basic residues" evidence="1">
    <location>
        <begin position="127"/>
        <end position="140"/>
    </location>
</feature>
<feature type="region of interest" description="Disordered" evidence="1">
    <location>
        <begin position="119"/>
        <end position="140"/>
    </location>
</feature>